<evidence type="ECO:0000313" key="3">
    <source>
        <dbReference type="EMBL" id="AGC67841.1"/>
    </source>
</evidence>
<dbReference type="PATRIC" id="fig|1121335.3.peg.815"/>
<dbReference type="SUPFAM" id="SSF53850">
    <property type="entry name" value="Periplasmic binding protein-like II"/>
    <property type="match status" value="1"/>
</dbReference>
<keyword evidence="4" id="KW-1185">Reference proteome</keyword>
<dbReference type="KEGG" id="css:Cst_c08420"/>
<dbReference type="InterPro" id="IPR050490">
    <property type="entry name" value="Bact_solute-bd_prot1"/>
</dbReference>
<dbReference type="PANTHER" id="PTHR43649">
    <property type="entry name" value="ARABINOSE-BINDING PROTEIN-RELATED"/>
    <property type="match status" value="1"/>
</dbReference>
<feature type="chain" id="PRO_5038965581" evidence="2">
    <location>
        <begin position="25"/>
        <end position="544"/>
    </location>
</feature>
<dbReference type="eggNOG" id="COG1653">
    <property type="taxonomic scope" value="Bacteria"/>
</dbReference>
<dbReference type="AlphaFoldDB" id="L7VMZ4"/>
<feature type="compositionally biased region" description="Polar residues" evidence="1">
    <location>
        <begin position="25"/>
        <end position="41"/>
    </location>
</feature>
<dbReference type="STRING" id="1121335.Cst_c08420"/>
<keyword evidence="2" id="KW-0732">Signal</keyword>
<gene>
    <name evidence="3" type="ordered locus">Cst_c08420</name>
</gene>
<dbReference type="Gene3D" id="3.40.190.10">
    <property type="entry name" value="Periplasmic binding protein-like II"/>
    <property type="match status" value="2"/>
</dbReference>
<name>L7VMZ4_THES1</name>
<dbReference type="InterPro" id="IPR006059">
    <property type="entry name" value="SBP"/>
</dbReference>
<dbReference type="EMBL" id="CP004044">
    <property type="protein sequence ID" value="AGC67841.1"/>
    <property type="molecule type" value="Genomic_DNA"/>
</dbReference>
<evidence type="ECO:0000256" key="1">
    <source>
        <dbReference type="SAM" id="MobiDB-lite"/>
    </source>
</evidence>
<protein>
    <submittedName>
        <fullName evidence="3">Extracellular solute-binding protein family 1</fullName>
    </submittedName>
</protein>
<accession>L7VMZ4</accession>
<evidence type="ECO:0000313" key="4">
    <source>
        <dbReference type="Proteomes" id="UP000011220"/>
    </source>
</evidence>
<dbReference type="PANTHER" id="PTHR43649:SF12">
    <property type="entry name" value="DIACETYLCHITOBIOSE BINDING PROTEIN DASA"/>
    <property type="match status" value="1"/>
</dbReference>
<dbReference type="RefSeq" id="WP_015358532.1">
    <property type="nucleotide sequence ID" value="NC_020134.1"/>
</dbReference>
<proteinExistence type="predicted"/>
<dbReference type="KEGG" id="csd:Clst_0805"/>
<feature type="region of interest" description="Disordered" evidence="1">
    <location>
        <begin position="25"/>
        <end position="45"/>
    </location>
</feature>
<dbReference type="Pfam" id="PF01547">
    <property type="entry name" value="SBP_bac_1"/>
    <property type="match status" value="1"/>
</dbReference>
<feature type="signal peptide" evidence="2">
    <location>
        <begin position="1"/>
        <end position="24"/>
    </location>
</feature>
<reference evidence="3 4" key="1">
    <citation type="journal article" date="2013" name="Genome Announc.">
        <title>Complete genome sequence of Clostridium stercorarium subsp. stercorarium strain DSM 8532, a thermophilic degrader of plant cell wall fibers.</title>
        <authorList>
            <person name="Poehlein A."/>
            <person name="Zverlov V.V."/>
            <person name="Daniel R."/>
            <person name="Schwarz W.H."/>
            <person name="Liebl W."/>
        </authorList>
    </citation>
    <scope>NUCLEOTIDE SEQUENCE [LARGE SCALE GENOMIC DNA]</scope>
    <source>
        <strain evidence="4">ATCC 35414 / DSM 8532 / NCIMB 11754</strain>
    </source>
</reference>
<evidence type="ECO:0000256" key="2">
    <source>
        <dbReference type="SAM" id="SignalP"/>
    </source>
</evidence>
<organism evidence="3 4">
    <name type="scientific">Thermoclostridium stercorarium (strain ATCC 35414 / DSM 8532 / NCIMB 11754)</name>
    <name type="common">Clostridium stercorarium</name>
    <dbReference type="NCBI Taxonomy" id="1121335"/>
    <lineage>
        <taxon>Bacteria</taxon>
        <taxon>Bacillati</taxon>
        <taxon>Bacillota</taxon>
        <taxon>Clostridia</taxon>
        <taxon>Eubacteriales</taxon>
        <taxon>Oscillospiraceae</taxon>
        <taxon>Thermoclostridium</taxon>
    </lineage>
</organism>
<sequence length="544" mass="62517">MKKLISMILAAVLLLTLATGCGSGQTNTSAQNEKGTSQTAKPDNAFAGSEKKYSKKLVIDWASVMVNEGTDYNADEFSRQWCEKFNIEWNMIPLTWENWAEKLRIWINSGDMPDIATWNYVHGELAAYVEQGLIRRLPDDWKTRWPNVAKAYESTVIGPKLDELFGGTYCLPKPRFAMNKPAEVLPDHMGIYMRKDWMEQIGIEIKDAYTVNELLDIARQIKQKDPGNVGDKLAPIEVRTGNMAFLFTWAVYEHSREPADFYIGEDGKYHWGPADPETLEGLKLYQQAYREGLLHPEFYTLKQNEDLEDFYVAGTAAITCEGGLSYYQNLFGEQFKKNLGLDPEKAMHFAAVLGNDGKYHHPEVINFWTANIFSPDMDDEKFERIMDIFDYSCTQEGQYIIRMGIKGVDWEETSDGGFRTLMPEGQTVDSKYPSIMPLYINMLILSDDFDMINPSYPESYRNRTKRQYELRSKLSDSTTLVPTDWTSYFHDSPAKRKVAFDYATEYAQLILKEGSIEENWKAWVKEKMQVVQPVLDELNALINK</sequence>
<dbReference type="PROSITE" id="PS51257">
    <property type="entry name" value="PROKAR_LIPOPROTEIN"/>
    <property type="match status" value="1"/>
</dbReference>
<dbReference type="Proteomes" id="UP000011220">
    <property type="component" value="Chromosome"/>
</dbReference>